<evidence type="ECO:0000256" key="1">
    <source>
        <dbReference type="SAM" id="Phobius"/>
    </source>
</evidence>
<dbReference type="Proteomes" id="UP000555828">
    <property type="component" value="Unassembled WGS sequence"/>
</dbReference>
<proteinExistence type="predicted"/>
<evidence type="ECO:0000313" key="2">
    <source>
        <dbReference type="EMBL" id="MBB6063141.1"/>
    </source>
</evidence>
<sequence length="245" mass="29367">MKKLVAILLTTFFLLFPYFLFKIDYFNSLKELNFSKKIAENEFKSYNQLVKEYISVKKPDGYVVDNKIYFGGSLYEYKNLNEGFNILTLNNKDELFYITKNNLYKVPGINSTFLFYISTNEKIINEGYEFKNLHEVFPEVVKNVTYFNGKKVLFKKIKLSNGCYSIVYVLYPKKYLTLYFVFIPISILIFYFFFFHNREMEKSLNKNIKKFSRSIKILKNIIKNCEHNETLKEEIKELKKILKED</sequence>
<evidence type="ECO:0000313" key="3">
    <source>
        <dbReference type="Proteomes" id="UP000555828"/>
    </source>
</evidence>
<keyword evidence="1" id="KW-0812">Transmembrane</keyword>
<keyword evidence="3" id="KW-1185">Reference proteome</keyword>
<reference evidence="2 3" key="1">
    <citation type="submission" date="2020-08" db="EMBL/GenBank/DDBJ databases">
        <title>Genomic Encyclopedia of Type Strains, Phase IV (KMG-IV): sequencing the most valuable type-strain genomes for metagenomic binning, comparative biology and taxonomic classification.</title>
        <authorList>
            <person name="Goeker M."/>
        </authorList>
    </citation>
    <scope>NUCLEOTIDE SEQUENCE [LARGE SCALE GENOMIC DNA]</scope>
    <source>
        <strain evidence="2 3">DSM 13481</strain>
    </source>
</reference>
<accession>A0A841GVN5</accession>
<organism evidence="2 3">
    <name type="scientific">Thermosipho japonicus</name>
    <dbReference type="NCBI Taxonomy" id="90323"/>
    <lineage>
        <taxon>Bacteria</taxon>
        <taxon>Thermotogati</taxon>
        <taxon>Thermotogota</taxon>
        <taxon>Thermotogae</taxon>
        <taxon>Thermotogales</taxon>
        <taxon>Fervidobacteriaceae</taxon>
        <taxon>Thermosipho</taxon>
    </lineage>
</organism>
<comment type="caution">
    <text evidence="2">The sequence shown here is derived from an EMBL/GenBank/DDBJ whole genome shotgun (WGS) entry which is preliminary data.</text>
</comment>
<feature type="transmembrane region" description="Helical" evidence="1">
    <location>
        <begin position="175"/>
        <end position="194"/>
    </location>
</feature>
<dbReference type="EMBL" id="JACHEX010000004">
    <property type="protein sequence ID" value="MBB6063141.1"/>
    <property type="molecule type" value="Genomic_DNA"/>
</dbReference>
<dbReference type="AlphaFoldDB" id="A0A841GVN5"/>
<protein>
    <submittedName>
        <fullName evidence="2">Putative membrane protein</fullName>
    </submittedName>
</protein>
<gene>
    <name evidence="2" type="ORF">HNP65_001604</name>
</gene>
<name>A0A841GVN5_9BACT</name>
<keyword evidence="1" id="KW-1133">Transmembrane helix</keyword>
<dbReference type="RefSeq" id="WP_184619732.1">
    <property type="nucleotide sequence ID" value="NZ_JACHEX010000004.1"/>
</dbReference>
<keyword evidence="1" id="KW-0472">Membrane</keyword>